<dbReference type="RefSeq" id="WP_245614274.1">
    <property type="nucleotide sequence ID" value="NZ_CCVW01000002.1"/>
</dbReference>
<feature type="transmembrane region" description="Helical" evidence="10">
    <location>
        <begin position="203"/>
        <end position="222"/>
    </location>
</feature>
<evidence type="ECO:0000256" key="2">
    <source>
        <dbReference type="ARBA" id="ARBA00022448"/>
    </source>
</evidence>
<dbReference type="Gene3D" id="1.10.3080.10">
    <property type="entry name" value="Clc chloride channel"/>
    <property type="match status" value="1"/>
</dbReference>
<keyword evidence="5" id="KW-0406">Ion transport</keyword>
<keyword evidence="6 10" id="KW-0472">Membrane</keyword>
<dbReference type="PRINTS" id="PR00762">
    <property type="entry name" value="CLCHANNEL"/>
</dbReference>
<evidence type="ECO:0000256" key="3">
    <source>
        <dbReference type="ARBA" id="ARBA00022692"/>
    </source>
</evidence>
<dbReference type="STRING" id="1034943.BN59_01867"/>
<feature type="transmembrane region" description="Helical" evidence="10">
    <location>
        <begin position="370"/>
        <end position="391"/>
    </location>
</feature>
<dbReference type="GO" id="GO:0034707">
    <property type="term" value="C:chloride channel complex"/>
    <property type="evidence" value="ECO:0007669"/>
    <property type="project" value="UniProtKB-KW"/>
</dbReference>
<dbReference type="eggNOG" id="COG0038">
    <property type="taxonomic scope" value="Bacteria"/>
</dbReference>
<evidence type="ECO:0000256" key="6">
    <source>
        <dbReference type="ARBA" id="ARBA00023136"/>
    </source>
</evidence>
<dbReference type="Pfam" id="PF00654">
    <property type="entry name" value="Voltage_CLC"/>
    <property type="match status" value="1"/>
</dbReference>
<evidence type="ECO:0000256" key="7">
    <source>
        <dbReference type="ARBA" id="ARBA00023173"/>
    </source>
</evidence>
<dbReference type="InterPro" id="IPR050368">
    <property type="entry name" value="ClC-type_chloride_channel"/>
</dbReference>
<keyword evidence="12" id="KW-1185">Reference proteome</keyword>
<feature type="transmembrane region" description="Helical" evidence="10">
    <location>
        <begin position="337"/>
        <end position="358"/>
    </location>
</feature>
<reference evidence="11 12" key="1">
    <citation type="submission" date="2014-06" db="EMBL/GenBank/DDBJ databases">
        <authorList>
            <person name="Urmite Genomes Urmite Genomes"/>
        </authorList>
    </citation>
    <scope>NUCLEOTIDE SEQUENCE [LARGE SCALE GENOMIC DNA]</scope>
</reference>
<comment type="subcellular location">
    <subcellularLocation>
        <location evidence="1">Membrane</location>
        <topology evidence="1">Multi-pass membrane protein</topology>
    </subcellularLocation>
</comment>
<evidence type="ECO:0000256" key="10">
    <source>
        <dbReference type="SAM" id="Phobius"/>
    </source>
</evidence>
<evidence type="ECO:0000313" key="11">
    <source>
        <dbReference type="EMBL" id="CDZ77583.1"/>
    </source>
</evidence>
<dbReference type="SUPFAM" id="SSF81340">
    <property type="entry name" value="Clc chloride channel"/>
    <property type="match status" value="1"/>
</dbReference>
<evidence type="ECO:0000313" key="12">
    <source>
        <dbReference type="Proteomes" id="UP000044071"/>
    </source>
</evidence>
<feature type="transmembrane region" description="Helical" evidence="10">
    <location>
        <begin position="403"/>
        <end position="421"/>
    </location>
</feature>
<accession>A0A078L0P6</accession>
<dbReference type="EMBL" id="CCSB01000002">
    <property type="protein sequence ID" value="CDZ77583.1"/>
    <property type="molecule type" value="Genomic_DNA"/>
</dbReference>
<dbReference type="CDD" id="cd01033">
    <property type="entry name" value="ClC_like"/>
    <property type="match status" value="1"/>
</dbReference>
<feature type="transmembrane region" description="Helical" evidence="10">
    <location>
        <begin position="277"/>
        <end position="299"/>
    </location>
</feature>
<keyword evidence="2" id="KW-0813">Transport</keyword>
<dbReference type="GO" id="GO:0005254">
    <property type="term" value="F:chloride channel activity"/>
    <property type="evidence" value="ECO:0007669"/>
    <property type="project" value="UniProtKB-KW"/>
</dbReference>
<keyword evidence="3 10" id="KW-0812">Transmembrane</keyword>
<gene>
    <name evidence="11" type="primary">clcA_1</name>
    <name evidence="11" type="ORF">BN59_01867</name>
</gene>
<feature type="transmembrane region" description="Helical" evidence="10">
    <location>
        <begin position="77"/>
        <end position="95"/>
    </location>
</feature>
<keyword evidence="7" id="KW-0869">Chloride channel</keyword>
<protein>
    <submittedName>
        <fullName evidence="11">H(+)/Cl(-) exchange transporter ClcA</fullName>
    </submittedName>
</protein>
<evidence type="ECO:0000256" key="8">
    <source>
        <dbReference type="ARBA" id="ARBA00023214"/>
    </source>
</evidence>
<evidence type="ECO:0000256" key="5">
    <source>
        <dbReference type="ARBA" id="ARBA00023065"/>
    </source>
</evidence>
<keyword evidence="8" id="KW-0868">Chloride</keyword>
<dbReference type="InterPro" id="IPR014743">
    <property type="entry name" value="Cl-channel_core"/>
</dbReference>
<evidence type="ECO:0000256" key="9">
    <source>
        <dbReference type="ARBA" id="ARBA00023303"/>
    </source>
</evidence>
<dbReference type="PANTHER" id="PTHR43427:SF6">
    <property type="entry name" value="CHLORIDE CHANNEL PROTEIN CLC-E"/>
    <property type="match status" value="1"/>
</dbReference>
<sequence>MQESSVIKSSSEGLSSSRLTTLVFVTLAVGVVSGLAGMSLAMLLHFIQHLAYGYTHTLLNPETFLEGVSSSTPSRRIFVLTLCGLIAAFGWWAIYRYGRPLVSIANAVKADKPQMPIAKTTLNALLQIITVALGSPLGREVAPREIGSVFACWISEKTRLSSKEAKIMVACGAGAGLAAVYNVPFGGTVFILETLLFTLNWSALIPALCTCAIATAVSWIGLGNEPEYQLPDFVMNYSLVFWSVLASPIFGIGAYYFSKITSEARSKAPRDGRVLPLALINFIIIGLLAVYFPALLGNGKGPIELGFSDQLAFGLATSLLILRVLIVWSSLRAGAQGGLLTPSLANGVLLAIILGSLWDMVWPGPHIGSYSVVGATAFLAASQRMPLTAIVLTAEFTNIDFNFLLPILIGVTGSVSTFTLLKK</sequence>
<proteinExistence type="predicted"/>
<dbReference type="Proteomes" id="UP000044071">
    <property type="component" value="Unassembled WGS sequence"/>
</dbReference>
<dbReference type="AlphaFoldDB" id="A0A078L0P6"/>
<evidence type="ECO:0000256" key="4">
    <source>
        <dbReference type="ARBA" id="ARBA00022989"/>
    </source>
</evidence>
<feature type="transmembrane region" description="Helical" evidence="10">
    <location>
        <begin position="21"/>
        <end position="47"/>
    </location>
</feature>
<name>A0A078L0P6_9GAMM</name>
<keyword evidence="9" id="KW-0407">Ion channel</keyword>
<dbReference type="InterPro" id="IPR001807">
    <property type="entry name" value="ClC"/>
</dbReference>
<organism evidence="11 12">
    <name type="scientific">Legionella massiliensis</name>
    <dbReference type="NCBI Taxonomy" id="1034943"/>
    <lineage>
        <taxon>Bacteria</taxon>
        <taxon>Pseudomonadati</taxon>
        <taxon>Pseudomonadota</taxon>
        <taxon>Gammaproteobacteria</taxon>
        <taxon>Legionellales</taxon>
        <taxon>Legionellaceae</taxon>
        <taxon>Legionella</taxon>
    </lineage>
</organism>
<feature type="transmembrane region" description="Helical" evidence="10">
    <location>
        <begin position="234"/>
        <end position="257"/>
    </location>
</feature>
<dbReference type="PANTHER" id="PTHR43427">
    <property type="entry name" value="CHLORIDE CHANNEL PROTEIN CLC-E"/>
    <property type="match status" value="1"/>
</dbReference>
<feature type="transmembrane region" description="Helical" evidence="10">
    <location>
        <begin position="311"/>
        <end position="331"/>
    </location>
</feature>
<keyword evidence="4 10" id="KW-1133">Transmembrane helix</keyword>
<evidence type="ECO:0000256" key="1">
    <source>
        <dbReference type="ARBA" id="ARBA00004141"/>
    </source>
</evidence>